<evidence type="ECO:0000259" key="1">
    <source>
        <dbReference type="Pfam" id="PF10137"/>
    </source>
</evidence>
<comment type="caution">
    <text evidence="2">The sequence shown here is derived from an EMBL/GenBank/DDBJ whole genome shotgun (WGS) entry which is preliminary data.</text>
</comment>
<evidence type="ECO:0000313" key="2">
    <source>
        <dbReference type="EMBL" id="NYJ00246.1"/>
    </source>
</evidence>
<accession>A0A853BZP3</accession>
<dbReference type="EMBL" id="JACCFP010000001">
    <property type="protein sequence ID" value="NYJ00246.1"/>
    <property type="molecule type" value="Genomic_DNA"/>
</dbReference>
<name>A0A853BZP3_9ACTN</name>
<dbReference type="Pfam" id="PF10137">
    <property type="entry name" value="CAP12-PCTIR_TIR"/>
    <property type="match status" value="1"/>
</dbReference>
<sequence length="254" mass="28207">MTASPNALPALFIGSSTEGLIVVRNLQRELEDHNICRVEAWNRGIFEPSSFTLEALQSAADRADYAVLIATPDDVTRIRDVEHRTMRDNVLFEFGLFIGAIGRNRTYLLAPNGADLRFPSDLSGLTQLRYNPPADPRDLQAALNGAALDIENQIRLHGWRPRTSMADGQAASVRTPLDLEIDMLCANAQAQGWTVRTNSPTTLRLRSPRGRNYTMTKTTPDLTRANLRHFAAKLRAGGLRVNYSVRRDVPSSPL</sequence>
<reference evidence="2 3" key="1">
    <citation type="submission" date="2020-07" db="EMBL/GenBank/DDBJ databases">
        <title>Sequencing the genomes of 1000 actinobacteria strains.</title>
        <authorList>
            <person name="Klenk H.-P."/>
        </authorList>
    </citation>
    <scope>NUCLEOTIDE SEQUENCE [LARGE SCALE GENOMIC DNA]</scope>
    <source>
        <strain evidence="2 3">DSM 103833</strain>
    </source>
</reference>
<gene>
    <name evidence="2" type="ORF">HNR19_000944</name>
</gene>
<dbReference type="AlphaFoldDB" id="A0A853BZP3"/>
<feature type="domain" description="CD-NTase-associated protein 12/Pycsar effector protein TIR" evidence="1">
    <location>
        <begin position="11"/>
        <end position="131"/>
    </location>
</feature>
<dbReference type="InterPro" id="IPR019302">
    <property type="entry name" value="CAP12/PCTIR_TIR_dom"/>
</dbReference>
<proteinExistence type="predicted"/>
<dbReference type="RefSeq" id="WP_179666865.1">
    <property type="nucleotide sequence ID" value="NZ_JACCFP010000001.1"/>
</dbReference>
<protein>
    <recommendedName>
        <fullName evidence="1">CD-NTase-associated protein 12/Pycsar effector protein TIR domain-containing protein</fullName>
    </recommendedName>
</protein>
<dbReference type="Proteomes" id="UP000530424">
    <property type="component" value="Unassembled WGS sequence"/>
</dbReference>
<evidence type="ECO:0000313" key="3">
    <source>
        <dbReference type="Proteomes" id="UP000530424"/>
    </source>
</evidence>
<organism evidence="2 3">
    <name type="scientific">Nocardioides thalensis</name>
    <dbReference type="NCBI Taxonomy" id="1914755"/>
    <lineage>
        <taxon>Bacteria</taxon>
        <taxon>Bacillati</taxon>
        <taxon>Actinomycetota</taxon>
        <taxon>Actinomycetes</taxon>
        <taxon>Propionibacteriales</taxon>
        <taxon>Nocardioidaceae</taxon>
        <taxon>Nocardioides</taxon>
    </lineage>
</organism>
<keyword evidence="3" id="KW-1185">Reference proteome</keyword>
<dbReference type="GO" id="GO:0050135">
    <property type="term" value="F:NADP+ nucleosidase activity"/>
    <property type="evidence" value="ECO:0007669"/>
    <property type="project" value="InterPro"/>
</dbReference>